<feature type="compositionally biased region" description="Polar residues" evidence="1">
    <location>
        <begin position="768"/>
        <end position="779"/>
    </location>
</feature>
<feature type="region of interest" description="Disordered" evidence="1">
    <location>
        <begin position="311"/>
        <end position="399"/>
    </location>
</feature>
<feature type="region of interest" description="Disordered" evidence="1">
    <location>
        <begin position="505"/>
        <end position="555"/>
    </location>
</feature>
<dbReference type="InterPro" id="IPR011990">
    <property type="entry name" value="TPR-like_helical_dom_sf"/>
</dbReference>
<feature type="compositionally biased region" description="Low complexity" evidence="1">
    <location>
        <begin position="505"/>
        <end position="546"/>
    </location>
</feature>
<reference evidence="2" key="1">
    <citation type="submission" date="2022-08" db="EMBL/GenBank/DDBJ databases">
        <title>Novel sulfate-reducing endosymbionts in the free-living metamonad Anaeramoeba.</title>
        <authorList>
            <person name="Jerlstrom-Hultqvist J."/>
            <person name="Cepicka I."/>
            <person name="Gallot-Lavallee L."/>
            <person name="Salas-Leiva D."/>
            <person name="Curtis B.A."/>
            <person name="Zahonova K."/>
            <person name="Pipaliya S."/>
            <person name="Dacks J."/>
            <person name="Roger A.J."/>
        </authorList>
    </citation>
    <scope>NUCLEOTIDE SEQUENCE</scope>
    <source>
        <strain evidence="2">Schooner1</strain>
    </source>
</reference>
<feature type="region of interest" description="Disordered" evidence="1">
    <location>
        <begin position="768"/>
        <end position="831"/>
    </location>
</feature>
<feature type="compositionally biased region" description="Basic residues" evidence="1">
    <location>
        <begin position="917"/>
        <end position="927"/>
    </location>
</feature>
<dbReference type="Proteomes" id="UP001150062">
    <property type="component" value="Unassembled WGS sequence"/>
</dbReference>
<evidence type="ECO:0000313" key="2">
    <source>
        <dbReference type="EMBL" id="KAJ6240423.1"/>
    </source>
</evidence>
<feature type="region of interest" description="Disordered" evidence="1">
    <location>
        <begin position="917"/>
        <end position="939"/>
    </location>
</feature>
<gene>
    <name evidence="2" type="ORF">M0813_24136</name>
</gene>
<name>A0ABQ8Y873_9EUKA</name>
<protein>
    <submittedName>
        <fullName evidence="2">Bud site selection protein</fullName>
    </submittedName>
</protein>
<dbReference type="PANTHER" id="PTHR31975:SF1">
    <property type="entry name" value="BUD SITE SELECTION PROTEIN 7-RELATED"/>
    <property type="match status" value="1"/>
</dbReference>
<dbReference type="Pfam" id="PF09295">
    <property type="entry name" value="ChAPs"/>
    <property type="match status" value="1"/>
</dbReference>
<dbReference type="Gene3D" id="1.25.40.10">
    <property type="entry name" value="Tetratricopeptide repeat domain"/>
    <property type="match status" value="3"/>
</dbReference>
<comment type="caution">
    <text evidence="2">The sequence shown here is derived from an EMBL/GenBank/DDBJ whole genome shotgun (WGS) entry which is preliminary data.</text>
</comment>
<organism evidence="2 3">
    <name type="scientific">Anaeramoeba flamelloides</name>
    <dbReference type="NCBI Taxonomy" id="1746091"/>
    <lineage>
        <taxon>Eukaryota</taxon>
        <taxon>Metamonada</taxon>
        <taxon>Anaeramoebidae</taxon>
        <taxon>Anaeramoeba</taxon>
    </lineage>
</organism>
<feature type="compositionally biased region" description="Basic and acidic residues" evidence="1">
    <location>
        <begin position="333"/>
        <end position="343"/>
    </location>
</feature>
<dbReference type="InterPro" id="IPR015374">
    <property type="entry name" value="ChAPs"/>
</dbReference>
<dbReference type="PANTHER" id="PTHR31975">
    <property type="entry name" value="BUD SITE SELECTION PROTEIN 7-RELATED"/>
    <property type="match status" value="1"/>
</dbReference>
<proteinExistence type="predicted"/>
<sequence>MADSISELYEFVEVSLSESILTRQTQLIHRLGTFEVPDLVHLVKEHVTKQNELTLQGFYHHVCGVDFSLGVSAVAAYFGSLLSRQEKRQGFLDRTSWRIISGTFCSYDPFNRRDLRVEFSLPGNFRVCWLGLDGREIEITTEKQLKRAWECLYVASFVRSSCTIPAFKEFRSLIVLNDLVTSHRTRLLRDESAVLRAVRHVYKQYNLTKLWRRHDNEIPSQAINVLTFAITKYFFADRRYDQCAKFFWPLLTKSSEFAVQIAKSWIKAGRPAQAVSLCETAIRAAISKKDDESKKNKQQLLNRERIIENFQLKQKQKQKSHSETTKELKKKTPRMEIRKEEITRHKKKKEAGKAKEKVKGKERGQSKEKEKNKERGQSKGNEKNKKTGKEKGKGNGKGKVDQINEKKLFKKYKNSIAVSIPLFRQWVKAMLSVGKIAESIEIATSLSEALPFDIRTFLLLSKIHLKEKNYNRVLVILNNLPCNNENELDQIKKNCSTKASKSKLDNTNIIDNDNDDFNSNYNNNNNNYTLSKNNNGGKRNNNSGNSGKKHKKRFGSLSSMCPSPLRITQPMHISFSTPYFQTEDNFKKAKNNSSIFGNMPGELIKDQINFKFYQILCKLYSLIGWKALLQVRSEVFEFLKFDSSEKTQLNKPKWFGQKINKLDLLQKKIINENNLSGQLSKSTESEIFIKDEDLIENSNKSKIPSNDNTKILHKNNGNINSNEKYIKINDENYFDIMFENIGLSFKKAIFNNQEFSYKLDEDLKLKNNNQYNHNRTNSLDNRKKIVIDKKKEDHQKKRKEGKGNRKGTETGTGTGTGTGEEEGKVKVKGGRRKKTLQLEGYLACSEDENNQQDSNNEQVYEWELEERWFEMSESEIEDFQQKSQKNGQTSQQEQWEKALSDQLEEEFSGSLVITTPKVKKRHNKLKNKSNSNNDKKKTKRQLLSFKERKSAPFCKLFVVEQFSYEKWFDNLFNFLYKEVKIYTEIKYEQENKFFINEDRIYRTTLDWERYGDLCIRLNQKKDAIYGYYCAIKSSRKFGTLSFWISLKLLKIFSKEGSILKVFQISNFILKSEKVFLKNSEQIFMMRRVLKSSIFELIRRRGLKTVQKFLEKYKHDISNDIVELIEAGTILKVYGYDR</sequence>
<feature type="compositionally biased region" description="Basic and acidic residues" evidence="1">
    <location>
        <begin position="351"/>
        <end position="399"/>
    </location>
</feature>
<accession>A0ABQ8Y873</accession>
<dbReference type="EMBL" id="JAOAOG010000205">
    <property type="protein sequence ID" value="KAJ6240423.1"/>
    <property type="molecule type" value="Genomic_DNA"/>
</dbReference>
<evidence type="ECO:0000313" key="3">
    <source>
        <dbReference type="Proteomes" id="UP001150062"/>
    </source>
</evidence>
<feature type="compositionally biased region" description="Polar residues" evidence="1">
    <location>
        <begin position="881"/>
        <end position="893"/>
    </location>
</feature>
<keyword evidence="3" id="KW-1185">Reference proteome</keyword>
<feature type="compositionally biased region" description="Basic and acidic residues" evidence="1">
    <location>
        <begin position="780"/>
        <end position="808"/>
    </location>
</feature>
<evidence type="ECO:0000256" key="1">
    <source>
        <dbReference type="SAM" id="MobiDB-lite"/>
    </source>
</evidence>
<feature type="region of interest" description="Disordered" evidence="1">
    <location>
        <begin position="875"/>
        <end position="899"/>
    </location>
</feature>